<dbReference type="Gene3D" id="3.40.50.300">
    <property type="entry name" value="P-loop containing nucleotide triphosphate hydrolases"/>
    <property type="match status" value="2"/>
</dbReference>
<sequence length="761" mass="86595">MQLKKYQQDVLDQFELFLNTAKTIPNKNQSASFAFMSITKEPYKDLPDELSSTPFICIQVPTGGGKTFVASHIIGSGYTHYDPLQQKNDAGLVLWLVPTDAIRTQTLEKLRDRNDPVREVLDERFDNRVVILDILEARSIKKSDISENIAIVVATFASFKREETEGLKVFQNNGALMTHFENEKQKEGQIYSVVEVIKKNTPFIIVDEGHNAQTSLSLDMFKDLNPSMIVEFTATPRDKSNVLISVPATELKLEHMIKMPIWLETKTLWQDTLKLAYEKREELEKIAQKQKADSYIRPILLIQAEQEKESDKKVHVAVVVDYLENDLHISRNEIAIRTGKQNELENVNLFKDDCSIRYIITVDALKEGWDCSFAYVLASVKNLGAHVAVKQLIGRILRLPNAREHEYPELNHAYIYASAPNFQDTAKLVIEGLKANGYEVDESGLSRKTLDTVKTTYERKIGGEAELPLVAIDSDGTFRELDYSADLIGETPILKNANPQISIDAKEDIGATLIDLNKKGDLVREQARSAYSAGADIDFSKKQLVEWLLKKISRSFFAIVDVEVFISKAIELLIPKTLSANKANRKRYLILERINERINEIVDDFARKQFQKHLASKNITSDSKVVYKFGDTVEYNKVFAQVIYNKHLFCGVGDMNSEEQKLAGVIDGTDSVEWWLRNPIQNGFYIQGWLSDKFRPDFIVKTKVGKYFVLEYKGDQLATNDNSKYKKEIGEMWASISGENVHFRMVEKSEISSIADVIVRE</sequence>
<dbReference type="PANTHER" id="PTHR47396:SF1">
    <property type="entry name" value="ATP-DEPENDENT HELICASE IRC3-RELATED"/>
    <property type="match status" value="1"/>
</dbReference>
<evidence type="ECO:0000313" key="3">
    <source>
        <dbReference type="Proteomes" id="UP000179047"/>
    </source>
</evidence>
<dbReference type="PANTHER" id="PTHR47396">
    <property type="entry name" value="TYPE I RESTRICTION ENZYME ECOKI R PROTEIN"/>
    <property type="match status" value="1"/>
</dbReference>
<accession>A0A1F8GY66</accession>
<dbReference type="AlphaFoldDB" id="A0A1F8GY66"/>
<dbReference type="Proteomes" id="UP000179047">
    <property type="component" value="Unassembled WGS sequence"/>
</dbReference>
<dbReference type="STRING" id="1802701.A3A33_01290"/>
<dbReference type="GO" id="GO:0005524">
    <property type="term" value="F:ATP binding"/>
    <property type="evidence" value="ECO:0007669"/>
    <property type="project" value="InterPro"/>
</dbReference>
<gene>
    <name evidence="2" type="ORF">A3A33_01290</name>
</gene>
<name>A0A1F8GY66_9BACT</name>
<evidence type="ECO:0000313" key="2">
    <source>
        <dbReference type="EMBL" id="OGN29940.1"/>
    </source>
</evidence>
<feature type="domain" description="Helicase ATP-binding" evidence="1">
    <location>
        <begin position="47"/>
        <end position="254"/>
    </location>
</feature>
<dbReference type="GO" id="GO:0005829">
    <property type="term" value="C:cytosol"/>
    <property type="evidence" value="ECO:0007669"/>
    <property type="project" value="TreeGrafter"/>
</dbReference>
<dbReference type="InterPro" id="IPR027417">
    <property type="entry name" value="P-loop_NTPase"/>
</dbReference>
<evidence type="ECO:0000259" key="1">
    <source>
        <dbReference type="PROSITE" id="PS51192"/>
    </source>
</evidence>
<dbReference type="InterPro" id="IPR050742">
    <property type="entry name" value="Helicase_Restrict-Modif_Enz"/>
</dbReference>
<proteinExistence type="predicted"/>
<organism evidence="2 3">
    <name type="scientific">Candidatus Yanofskybacteria bacterium RIFCSPLOWO2_01_FULL_49_25</name>
    <dbReference type="NCBI Taxonomy" id="1802701"/>
    <lineage>
        <taxon>Bacteria</taxon>
        <taxon>Candidatus Yanofskyibacteriota</taxon>
    </lineage>
</organism>
<dbReference type="PROSITE" id="PS51192">
    <property type="entry name" value="HELICASE_ATP_BIND_1"/>
    <property type="match status" value="1"/>
</dbReference>
<dbReference type="InterPro" id="IPR014001">
    <property type="entry name" value="Helicase_ATP-bd"/>
</dbReference>
<protein>
    <recommendedName>
        <fullName evidence="1">Helicase ATP-binding domain-containing protein</fullName>
    </recommendedName>
</protein>
<reference evidence="2 3" key="1">
    <citation type="journal article" date="2016" name="Nat. Commun.">
        <title>Thousands of microbial genomes shed light on interconnected biogeochemical processes in an aquifer system.</title>
        <authorList>
            <person name="Anantharaman K."/>
            <person name="Brown C.T."/>
            <person name="Hug L.A."/>
            <person name="Sharon I."/>
            <person name="Castelle C.J."/>
            <person name="Probst A.J."/>
            <person name="Thomas B.C."/>
            <person name="Singh A."/>
            <person name="Wilkins M.J."/>
            <person name="Karaoz U."/>
            <person name="Brodie E.L."/>
            <person name="Williams K.H."/>
            <person name="Hubbard S.S."/>
            <person name="Banfield J.F."/>
        </authorList>
    </citation>
    <scope>NUCLEOTIDE SEQUENCE [LARGE SCALE GENOMIC DNA]</scope>
</reference>
<dbReference type="SMART" id="SM00487">
    <property type="entry name" value="DEXDc"/>
    <property type="match status" value="1"/>
</dbReference>
<dbReference type="SUPFAM" id="SSF52540">
    <property type="entry name" value="P-loop containing nucleoside triphosphate hydrolases"/>
    <property type="match status" value="1"/>
</dbReference>
<comment type="caution">
    <text evidence="2">The sequence shown here is derived from an EMBL/GenBank/DDBJ whole genome shotgun (WGS) entry which is preliminary data.</text>
</comment>
<dbReference type="EMBL" id="MGKP01000001">
    <property type="protein sequence ID" value="OGN29940.1"/>
    <property type="molecule type" value="Genomic_DNA"/>
</dbReference>
<dbReference type="GO" id="GO:0016787">
    <property type="term" value="F:hydrolase activity"/>
    <property type="evidence" value="ECO:0007669"/>
    <property type="project" value="InterPro"/>
</dbReference>
<dbReference type="Pfam" id="PF04851">
    <property type="entry name" value="ResIII"/>
    <property type="match status" value="1"/>
</dbReference>
<dbReference type="InterPro" id="IPR006935">
    <property type="entry name" value="Helicase/UvrB_N"/>
</dbReference>
<dbReference type="GO" id="GO:0003677">
    <property type="term" value="F:DNA binding"/>
    <property type="evidence" value="ECO:0007669"/>
    <property type="project" value="InterPro"/>
</dbReference>